<dbReference type="Proteomes" id="UP000316225">
    <property type="component" value="Unassembled WGS sequence"/>
</dbReference>
<organism evidence="1 2">
    <name type="scientific">Paracoccus sulfuroxidans</name>
    <dbReference type="NCBI Taxonomy" id="384678"/>
    <lineage>
        <taxon>Bacteria</taxon>
        <taxon>Pseudomonadati</taxon>
        <taxon>Pseudomonadota</taxon>
        <taxon>Alphaproteobacteria</taxon>
        <taxon>Rhodobacterales</taxon>
        <taxon>Paracoccaceae</taxon>
        <taxon>Paracoccus</taxon>
    </lineage>
</organism>
<keyword evidence="2" id="KW-1185">Reference proteome</keyword>
<gene>
    <name evidence="1" type="ORF">IQ24_02606</name>
</gene>
<sequence>MFNAPFIGRGLSPIIFGNSGAGGTPVIPAPSPLTAPSIAVSGNDWTVTPGTYSGADSVSTVVRLGGVIVGLTGTLAAGDNGKTLTVDETATNAGGTATQTASRVMPYDALAPYYASGTIGIHFATDAVTTNAGGQVTGLRNKGALGAAFNATVSGEPIAISGNALNLTSTSGTITTATAAALSGVRLMFVVGLDQIVNGTRFFGHVNGAVTWDVHTNTNASGLIVQGRYVSGTATVLSGSPRILTAATGFALIEVEFSATQWLTWINGTATTGANASVPEFYISTVGTGTSGARMLGAMGDVAGVLTGRADTAAAIAALKTLLNQKFGTPA</sequence>
<dbReference type="AlphaFoldDB" id="A0A562NL58"/>
<dbReference type="RefSeq" id="WP_145398519.1">
    <property type="nucleotide sequence ID" value="NZ_VLKU01000008.1"/>
</dbReference>
<evidence type="ECO:0000313" key="1">
    <source>
        <dbReference type="EMBL" id="TWI32731.1"/>
    </source>
</evidence>
<reference evidence="1 2" key="1">
    <citation type="journal article" date="2015" name="Stand. Genomic Sci.">
        <title>Genomic Encyclopedia of Bacterial and Archaeal Type Strains, Phase III: the genomes of soil and plant-associated and newly described type strains.</title>
        <authorList>
            <person name="Whitman W.B."/>
            <person name="Woyke T."/>
            <person name="Klenk H.P."/>
            <person name="Zhou Y."/>
            <person name="Lilburn T.G."/>
            <person name="Beck B.J."/>
            <person name="De Vos P."/>
            <person name="Vandamme P."/>
            <person name="Eisen J.A."/>
            <person name="Garrity G."/>
            <person name="Hugenholtz P."/>
            <person name="Kyrpides N.C."/>
        </authorList>
    </citation>
    <scope>NUCLEOTIDE SEQUENCE [LARGE SCALE GENOMIC DNA]</scope>
    <source>
        <strain evidence="1 2">CGMCC 1.5364</strain>
    </source>
</reference>
<evidence type="ECO:0008006" key="3">
    <source>
        <dbReference type="Google" id="ProtNLM"/>
    </source>
</evidence>
<comment type="caution">
    <text evidence="1">The sequence shown here is derived from an EMBL/GenBank/DDBJ whole genome shotgun (WGS) entry which is preliminary data.</text>
</comment>
<evidence type="ECO:0000313" key="2">
    <source>
        <dbReference type="Proteomes" id="UP000316225"/>
    </source>
</evidence>
<name>A0A562NL58_9RHOB</name>
<protein>
    <recommendedName>
        <fullName evidence="3">Concanavalin A-like lectin/glucanase superfamily protein</fullName>
    </recommendedName>
</protein>
<accession>A0A562NL58</accession>
<proteinExistence type="predicted"/>
<dbReference type="EMBL" id="VLKU01000008">
    <property type="protein sequence ID" value="TWI32731.1"/>
    <property type="molecule type" value="Genomic_DNA"/>
</dbReference>